<keyword evidence="5" id="KW-0175">Coiled coil</keyword>
<protein>
    <recommendedName>
        <fullName evidence="2">Cell wall synthesis protein Wag31</fullName>
    </recommendedName>
    <alternativeName>
        <fullName evidence="7">Antigen 84</fullName>
    </alternativeName>
</protein>
<keyword evidence="6" id="KW-0131">Cell cycle</keyword>
<proteinExistence type="predicted"/>
<dbReference type="EMBL" id="SMKE01000165">
    <property type="protein sequence ID" value="TDB99491.1"/>
    <property type="molecule type" value="Genomic_DNA"/>
</dbReference>
<evidence type="ECO:0000256" key="7">
    <source>
        <dbReference type="ARBA" id="ARBA00031737"/>
    </source>
</evidence>
<evidence type="ECO:0000313" key="8">
    <source>
        <dbReference type="EMBL" id="TDB99491.1"/>
    </source>
</evidence>
<dbReference type="NCBIfam" id="TIGR03544">
    <property type="entry name" value="DivI1A_domain"/>
    <property type="match status" value="1"/>
</dbReference>
<comment type="subcellular location">
    <subcellularLocation>
        <location evidence="1">Cytoplasm</location>
    </subcellularLocation>
</comment>
<dbReference type="Proteomes" id="UP000295626">
    <property type="component" value="Unassembled WGS sequence"/>
</dbReference>
<name>A0ABY2DL52_9ACTN</name>
<evidence type="ECO:0000256" key="1">
    <source>
        <dbReference type="ARBA" id="ARBA00004496"/>
    </source>
</evidence>
<dbReference type="InterPro" id="IPR007793">
    <property type="entry name" value="DivIVA_fam"/>
</dbReference>
<evidence type="ECO:0000256" key="4">
    <source>
        <dbReference type="ARBA" id="ARBA00022618"/>
    </source>
</evidence>
<evidence type="ECO:0000256" key="2">
    <source>
        <dbReference type="ARBA" id="ARBA00018787"/>
    </source>
</evidence>
<dbReference type="InterPro" id="IPR019933">
    <property type="entry name" value="DivIVA_domain"/>
</dbReference>
<organism evidence="8 9">
    <name type="scientific">Micromonospora fluostatini</name>
    <dbReference type="NCBI Taxonomy" id="1629071"/>
    <lineage>
        <taxon>Bacteria</taxon>
        <taxon>Bacillati</taxon>
        <taxon>Actinomycetota</taxon>
        <taxon>Actinomycetes</taxon>
        <taxon>Micromonosporales</taxon>
        <taxon>Micromonosporaceae</taxon>
        <taxon>Micromonospora</taxon>
    </lineage>
</organism>
<keyword evidence="3" id="KW-0963">Cytoplasm</keyword>
<evidence type="ECO:0000256" key="5">
    <source>
        <dbReference type="ARBA" id="ARBA00023054"/>
    </source>
</evidence>
<dbReference type="Pfam" id="PF05103">
    <property type="entry name" value="DivIVA"/>
    <property type="match status" value="1"/>
</dbReference>
<comment type="caution">
    <text evidence="8">The sequence shown here is derived from an EMBL/GenBank/DDBJ whole genome shotgun (WGS) entry which is preliminary data.</text>
</comment>
<evidence type="ECO:0000256" key="6">
    <source>
        <dbReference type="ARBA" id="ARBA00023306"/>
    </source>
</evidence>
<dbReference type="Gene3D" id="6.10.250.660">
    <property type="match status" value="1"/>
</dbReference>
<gene>
    <name evidence="8" type="ORF">E1091_06795</name>
</gene>
<evidence type="ECO:0000256" key="3">
    <source>
        <dbReference type="ARBA" id="ARBA00022490"/>
    </source>
</evidence>
<accession>A0ABY2DL52</accession>
<evidence type="ECO:0000313" key="9">
    <source>
        <dbReference type="Proteomes" id="UP000295626"/>
    </source>
</evidence>
<sequence length="100" mass="11574">MCPVPAPRPPERIARGDLHAGRVRAARFGRRWRGLDPDEVYAYLDLLADEIERLTREVVTARTETNRITRALRASATAHGLGCWRGPEPRRRGDNRRRYR</sequence>
<reference evidence="8 9" key="1">
    <citation type="submission" date="2019-02" db="EMBL/GenBank/DDBJ databases">
        <title>Draft genome sequences of novel Actinobacteria.</title>
        <authorList>
            <person name="Sahin N."/>
            <person name="Ay H."/>
            <person name="Saygin H."/>
        </authorList>
    </citation>
    <scope>NUCLEOTIDE SEQUENCE [LARGE SCALE GENOMIC DNA]</scope>
    <source>
        <strain evidence="8 9">JCM 30529</strain>
    </source>
</reference>
<keyword evidence="4" id="KW-0132">Cell division</keyword>
<keyword evidence="9" id="KW-1185">Reference proteome</keyword>